<dbReference type="PIRSF" id="PIRSF037847">
    <property type="entry name" value="NiaR"/>
    <property type="match status" value="1"/>
</dbReference>
<name>A0A429ZCM9_9ENTE</name>
<dbReference type="AlphaFoldDB" id="A0A429ZCM9"/>
<protein>
    <submittedName>
        <fullName evidence="4">Transcription repressor NadR</fullName>
    </submittedName>
</protein>
<sequence>MNGEERRALIIKALEQSQLAISASKLAKNFSVSRQIIVGDVALIRAAGIQVRATSKGYLLANGEGEAWYLGKVVCQHGPADTRAELALIVSLGGCVLDVAVEHPYYGELTGNLDIRTQGDVDQFVKVVEAGKVRLLSDLTGGIHIHTLECATEEGFKKIKTALKAQGFLYLG</sequence>
<comment type="caution">
    <text evidence="4">The sequence shown here is derived from an EMBL/GenBank/DDBJ whole genome shotgun (WGS) entry which is preliminary data.</text>
</comment>
<dbReference type="RefSeq" id="WP_126782288.1">
    <property type="nucleotide sequence ID" value="NZ_NGJU01000029.1"/>
</dbReference>
<dbReference type="Gene3D" id="1.10.10.10">
    <property type="entry name" value="Winged helix-like DNA-binding domain superfamily/Winged helix DNA-binding domain"/>
    <property type="match status" value="1"/>
</dbReference>
<gene>
    <name evidence="4" type="ORF">CBF35_14150</name>
</gene>
<dbReference type="SUPFAM" id="SSF46785">
    <property type="entry name" value="Winged helix' DNA-binding domain"/>
    <property type="match status" value="1"/>
</dbReference>
<dbReference type="InterPro" id="IPR004173">
    <property type="entry name" value="3H_domain"/>
</dbReference>
<dbReference type="Pfam" id="PF02829">
    <property type="entry name" value="3H"/>
    <property type="match status" value="1"/>
</dbReference>
<feature type="binding site" evidence="1">
    <location>
        <position position="77"/>
    </location>
    <ligand>
        <name>Ni(2+)</name>
        <dbReference type="ChEBI" id="CHEBI:49786"/>
    </ligand>
</feature>
<keyword evidence="1" id="KW-0533">Nickel</keyword>
<feature type="domain" description="Helix-turn-helix type 11" evidence="3">
    <location>
        <begin position="6"/>
        <end position="58"/>
    </location>
</feature>
<feature type="domain" description="3H" evidence="2">
    <location>
        <begin position="73"/>
        <end position="169"/>
    </location>
</feature>
<dbReference type="EMBL" id="NGJU01000029">
    <property type="protein sequence ID" value="RST91440.1"/>
    <property type="molecule type" value="Genomic_DNA"/>
</dbReference>
<dbReference type="InterPro" id="IPR035922">
    <property type="entry name" value="3H_dom_sf"/>
</dbReference>
<dbReference type="Proteomes" id="UP000287239">
    <property type="component" value="Unassembled WGS sequence"/>
</dbReference>
<evidence type="ECO:0000313" key="4">
    <source>
        <dbReference type="EMBL" id="RST91440.1"/>
    </source>
</evidence>
<evidence type="ECO:0000256" key="1">
    <source>
        <dbReference type="PIRSR" id="PIRSR037847-1"/>
    </source>
</evidence>
<dbReference type="Pfam" id="PF08279">
    <property type="entry name" value="HTH_11"/>
    <property type="match status" value="1"/>
</dbReference>
<evidence type="ECO:0000313" key="5">
    <source>
        <dbReference type="Proteomes" id="UP000287239"/>
    </source>
</evidence>
<dbReference type="GeneID" id="98569488"/>
<dbReference type="InterPro" id="IPR013196">
    <property type="entry name" value="HTH_11"/>
</dbReference>
<keyword evidence="5" id="KW-1185">Reference proteome</keyword>
<evidence type="ECO:0000259" key="3">
    <source>
        <dbReference type="Pfam" id="PF08279"/>
    </source>
</evidence>
<dbReference type="InterPro" id="IPR036388">
    <property type="entry name" value="WH-like_DNA-bd_sf"/>
</dbReference>
<dbReference type="PANTHER" id="PTHR40068">
    <property type="entry name" value="TRANSCRIPTION REPRESSOR NIAR-RELATED"/>
    <property type="match status" value="1"/>
</dbReference>
<accession>A0A429ZCM9</accession>
<feature type="binding site" evidence="1">
    <location>
        <position position="144"/>
    </location>
    <ligand>
        <name>Ni(2+)</name>
        <dbReference type="ChEBI" id="CHEBI:49786"/>
    </ligand>
</feature>
<proteinExistence type="predicted"/>
<dbReference type="InterPro" id="IPR036390">
    <property type="entry name" value="WH_DNA-bd_sf"/>
</dbReference>
<dbReference type="OrthoDB" id="9792661at2"/>
<dbReference type="PANTHER" id="PTHR40068:SF1">
    <property type="entry name" value="TRANSCRIPTION REPRESSOR NIAR-RELATED"/>
    <property type="match status" value="1"/>
</dbReference>
<feature type="binding site" evidence="1">
    <location>
        <position position="85"/>
    </location>
    <ligand>
        <name>Ni(2+)</name>
        <dbReference type="ChEBI" id="CHEBI:49786"/>
    </ligand>
</feature>
<feature type="binding site" evidence="1">
    <location>
        <position position="146"/>
    </location>
    <ligand>
        <name>Ni(2+)</name>
        <dbReference type="ChEBI" id="CHEBI:49786"/>
    </ligand>
</feature>
<dbReference type="SUPFAM" id="SSF75500">
    <property type="entry name" value="Putative transcriptional regulator TM1602, C-terminal domain"/>
    <property type="match status" value="1"/>
</dbReference>
<dbReference type="InterPro" id="IPR026043">
    <property type="entry name" value="NadR"/>
</dbReference>
<reference evidence="4 5" key="1">
    <citation type="submission" date="2017-05" db="EMBL/GenBank/DDBJ databases">
        <title>Vagococcus spp. assemblies.</title>
        <authorList>
            <person name="Gulvik C.A."/>
        </authorList>
    </citation>
    <scope>NUCLEOTIDE SEQUENCE [LARGE SCALE GENOMIC DNA]</scope>
    <source>
        <strain evidence="4 5">NCFB 2777</strain>
    </source>
</reference>
<keyword evidence="1" id="KW-0479">Metal-binding</keyword>
<evidence type="ECO:0000259" key="2">
    <source>
        <dbReference type="Pfam" id="PF02829"/>
    </source>
</evidence>
<dbReference type="Gene3D" id="3.30.1340.20">
    <property type="entry name" value="3H domain"/>
    <property type="match status" value="1"/>
</dbReference>
<dbReference type="GO" id="GO:0046872">
    <property type="term" value="F:metal ion binding"/>
    <property type="evidence" value="ECO:0007669"/>
    <property type="project" value="UniProtKB-KW"/>
</dbReference>
<organism evidence="4 5">
    <name type="scientific">Vagococcus salmoninarum</name>
    <dbReference type="NCBI Taxonomy" id="2739"/>
    <lineage>
        <taxon>Bacteria</taxon>
        <taxon>Bacillati</taxon>
        <taxon>Bacillota</taxon>
        <taxon>Bacilli</taxon>
        <taxon>Lactobacillales</taxon>
        <taxon>Enterococcaceae</taxon>
        <taxon>Vagococcus</taxon>
    </lineage>
</organism>